<dbReference type="Proteomes" id="UP001493487">
    <property type="component" value="Unassembled WGS sequence"/>
</dbReference>
<proteinExistence type="predicted"/>
<protein>
    <submittedName>
        <fullName evidence="1">Uncharacterized protein</fullName>
    </submittedName>
</protein>
<dbReference type="EMBL" id="JASKHM010000014">
    <property type="protein sequence ID" value="MEQ4485249.1"/>
    <property type="molecule type" value="Genomic_DNA"/>
</dbReference>
<evidence type="ECO:0000313" key="2">
    <source>
        <dbReference type="Proteomes" id="UP001493487"/>
    </source>
</evidence>
<name>A0ABV1KYR2_9BACL</name>
<sequence length="41" mass="4775">MIPLVTTRQFYRAAAMRKPIYVTYDDELIGPSTIEELRTIT</sequence>
<keyword evidence="2" id="KW-1185">Reference proteome</keyword>
<organism evidence="1 2">
    <name type="scientific">Cohnella silvisoli</name>
    <dbReference type="NCBI Taxonomy" id="2873699"/>
    <lineage>
        <taxon>Bacteria</taxon>
        <taxon>Bacillati</taxon>
        <taxon>Bacillota</taxon>
        <taxon>Bacilli</taxon>
        <taxon>Bacillales</taxon>
        <taxon>Paenibacillaceae</taxon>
        <taxon>Cohnella</taxon>
    </lineage>
</organism>
<reference evidence="1 2" key="1">
    <citation type="journal article" date="2023" name="Genome Announc.">
        <title>Pan-Genome Analyses of the Genus Cohnella and Proposal of the Novel Species Cohnella silvisoli sp. nov., Isolated from Forest Soil.</title>
        <authorList>
            <person name="Wang C."/>
            <person name="Mao L."/>
            <person name="Bao G."/>
            <person name="Zhu H."/>
        </authorList>
    </citation>
    <scope>NUCLEOTIDE SEQUENCE [LARGE SCALE GENOMIC DNA]</scope>
    <source>
        <strain evidence="1 2">NL03-T5-1</strain>
    </source>
</reference>
<comment type="caution">
    <text evidence="1">The sequence shown here is derived from an EMBL/GenBank/DDBJ whole genome shotgun (WGS) entry which is preliminary data.</text>
</comment>
<dbReference type="RefSeq" id="WP_255678684.1">
    <property type="nucleotide sequence ID" value="NZ_JAIOAP010000012.1"/>
</dbReference>
<evidence type="ECO:0000313" key="1">
    <source>
        <dbReference type="EMBL" id="MEQ4485249.1"/>
    </source>
</evidence>
<gene>
    <name evidence="1" type="ORF">QJS35_22940</name>
</gene>
<accession>A0ABV1KYR2</accession>